<dbReference type="EMBL" id="JAEUXJ010000002">
    <property type="protein sequence ID" value="MBL6455241.1"/>
    <property type="molecule type" value="Genomic_DNA"/>
</dbReference>
<dbReference type="Gene3D" id="3.40.190.150">
    <property type="entry name" value="Bordetella uptake gene, domain 1"/>
    <property type="match status" value="1"/>
</dbReference>
<evidence type="ECO:0000256" key="1">
    <source>
        <dbReference type="ARBA" id="ARBA00006987"/>
    </source>
</evidence>
<reference evidence="2 3" key="1">
    <citation type="submission" date="2021-01" db="EMBL/GenBank/DDBJ databases">
        <title>Belnapia mucosa sp. nov. and Belnapia arida sp. nov., isolated from the Tabernas Desert (Almeria, Spain).</title>
        <authorList>
            <person name="Molina-Menor E."/>
            <person name="Vidal-Verdu A."/>
            <person name="Calonge A."/>
            <person name="Satari L."/>
            <person name="Pereto Magraner J."/>
            <person name="Porcar Miralles M."/>
        </authorList>
    </citation>
    <scope>NUCLEOTIDE SEQUENCE [LARGE SCALE GENOMIC DNA]</scope>
    <source>
        <strain evidence="2 3">T6</strain>
    </source>
</reference>
<dbReference type="Pfam" id="PF03401">
    <property type="entry name" value="TctC"/>
    <property type="match status" value="1"/>
</dbReference>
<dbReference type="SUPFAM" id="SSF53850">
    <property type="entry name" value="Periplasmic binding protein-like II"/>
    <property type="match status" value="1"/>
</dbReference>
<organism evidence="2 3">
    <name type="scientific">Belnapia mucosa</name>
    <dbReference type="NCBI Taxonomy" id="2804532"/>
    <lineage>
        <taxon>Bacteria</taxon>
        <taxon>Pseudomonadati</taxon>
        <taxon>Pseudomonadota</taxon>
        <taxon>Alphaproteobacteria</taxon>
        <taxon>Acetobacterales</taxon>
        <taxon>Roseomonadaceae</taxon>
        <taxon>Belnapia</taxon>
    </lineage>
</organism>
<comment type="caution">
    <text evidence="2">The sequence shown here is derived from an EMBL/GenBank/DDBJ whole genome shotgun (WGS) entry which is preliminary data.</text>
</comment>
<keyword evidence="3" id="KW-1185">Reference proteome</keyword>
<dbReference type="Gene3D" id="3.40.190.10">
    <property type="entry name" value="Periplasmic binding protein-like II"/>
    <property type="match status" value="1"/>
</dbReference>
<dbReference type="PIRSF" id="PIRSF017082">
    <property type="entry name" value="YflP"/>
    <property type="match status" value="1"/>
</dbReference>
<accession>A0ABS1V2A8</accession>
<dbReference type="InterPro" id="IPR005064">
    <property type="entry name" value="BUG"/>
</dbReference>
<sequence>MDNAARLLAQAMGPLLGQPMVIENRSGAGGAVGIDSVAKSSPDGLTLALGSTGAVAVNASLIPNLAYDPRRDLLPIGLVTGVPSLLVLRPGLALDSLAVLLDQARRKPGGLTFGSTGPGGTPHLAAELMKLRAGIDMVHVAYRGAAPAITALLANEVDCAFLDLGVLLPYVREGRLRPLGLTAAERSPALPAVPTMAEAGLPGVEVENWYALIGPAGIPPDRVARLAGAMQGAMAQPETARRYTDQGMRIIASGPEPAASFIRAEMEKWAEVVKRADIRPD</sequence>
<evidence type="ECO:0000313" key="2">
    <source>
        <dbReference type="EMBL" id="MBL6455241.1"/>
    </source>
</evidence>
<dbReference type="PANTHER" id="PTHR42928">
    <property type="entry name" value="TRICARBOXYLATE-BINDING PROTEIN"/>
    <property type="match status" value="1"/>
</dbReference>
<dbReference type="PANTHER" id="PTHR42928:SF5">
    <property type="entry name" value="BLR1237 PROTEIN"/>
    <property type="match status" value="1"/>
</dbReference>
<protein>
    <submittedName>
        <fullName evidence="2">Tripartite tricarboxylate transporter substrate binding protein</fullName>
    </submittedName>
</protein>
<comment type="similarity">
    <text evidence="1">Belongs to the UPF0065 (bug) family.</text>
</comment>
<evidence type="ECO:0000313" key="3">
    <source>
        <dbReference type="Proteomes" id="UP000606490"/>
    </source>
</evidence>
<dbReference type="Proteomes" id="UP000606490">
    <property type="component" value="Unassembled WGS sequence"/>
</dbReference>
<name>A0ABS1V2A8_9PROT</name>
<dbReference type="InterPro" id="IPR042100">
    <property type="entry name" value="Bug_dom1"/>
</dbReference>
<proteinExistence type="inferred from homology"/>
<gene>
    <name evidence="2" type="ORF">JMJ55_07900</name>
</gene>